<dbReference type="CDD" id="cd01127">
    <property type="entry name" value="TrwB_TraG_TraD_VirD4"/>
    <property type="match status" value="2"/>
</dbReference>
<evidence type="ECO:0000256" key="3">
    <source>
        <dbReference type="ARBA" id="ARBA00022475"/>
    </source>
</evidence>
<feature type="transmembrane region" description="Helical" evidence="7">
    <location>
        <begin position="49"/>
        <end position="68"/>
    </location>
</feature>
<comment type="similarity">
    <text evidence="2">Belongs to the VirD4/TraG family.</text>
</comment>
<keyword evidence="6 7" id="KW-0472">Membrane</keyword>
<dbReference type="STRING" id="207340.APZ41_018715"/>
<dbReference type="InterPro" id="IPR027417">
    <property type="entry name" value="P-loop_NTPase"/>
</dbReference>
<keyword evidence="3" id="KW-1003">Cell membrane</keyword>
<keyword evidence="4 7" id="KW-0812">Transmembrane</keyword>
<dbReference type="Proteomes" id="UP000054844">
    <property type="component" value="Unassembled WGS sequence"/>
</dbReference>
<accession>A0A1S8D0X4</accession>
<dbReference type="EMBL" id="LLWF02000100">
    <property type="protein sequence ID" value="ONH81639.1"/>
    <property type="molecule type" value="Genomic_DNA"/>
</dbReference>
<evidence type="ECO:0000256" key="6">
    <source>
        <dbReference type="ARBA" id="ARBA00023136"/>
    </source>
</evidence>
<comment type="caution">
    <text evidence="8">The sequence shown here is derived from an EMBL/GenBank/DDBJ whole genome shotgun (WGS) entry which is preliminary data.</text>
</comment>
<evidence type="ECO:0000313" key="8">
    <source>
        <dbReference type="EMBL" id="ONH81639.1"/>
    </source>
</evidence>
<dbReference type="InterPro" id="IPR003688">
    <property type="entry name" value="TraG/VirD4"/>
</dbReference>
<dbReference type="PANTHER" id="PTHR37937:SF1">
    <property type="entry name" value="CONJUGATIVE TRANSFER: DNA TRANSPORT"/>
    <property type="match status" value="1"/>
</dbReference>
<sequence>MFFFMSTADKLDQAFNEIFAFVVAMFTHLGRAAAWLWDQTPQQWPVVGRLGLLLALLVIGPRLVRLLVTYGWRALRRVPGTFGRARFASVRELRRAGLLKPGGRFLGALKGNNIAMHGEGHCLTVAAQGSGKTTGLILPTLITYRAGSVVVTDPKGAITAQTRRLRSQLGRVVVLNPWRQELMADKSFAVDLGDDGFNPLQLVGVDYEGRAAAARLAALLLPDMPGEESYWRAEARELLEWCMLFQATHYPKPMRTLPGLRAMLYDSAELLAGMEQLAKGEPRSGPQGVLQAGAAKFHGMAAMGAGAQFVGAQGTATTALKIYDEGSALAQHVSRDGFRLADLKGDKPVTLYLICPPGHLVGDDRKWLNLVLALITQEIGKPGETRETLLLMDEFPALGYLPNLLPALEQFREAGLRAHLIAQNPGQVIQTYGQDGLRRLWGVAEYKQFFRVTDPEQARLLSEWLGQRTVWSESRNARDEASSGLAGVPLIRPEELAGMPRGRQIIIRPEGRPVSANVVPFFKRREWAAQLDANPYRKGE</sequence>
<evidence type="ECO:0000256" key="1">
    <source>
        <dbReference type="ARBA" id="ARBA00004651"/>
    </source>
</evidence>
<proteinExistence type="inferred from homology"/>
<dbReference type="OrthoDB" id="9759295at2"/>
<dbReference type="AlphaFoldDB" id="A0A1S8D0X4"/>
<comment type="subcellular location">
    <subcellularLocation>
        <location evidence="1">Cell membrane</location>
        <topology evidence="1">Multi-pass membrane protein</topology>
    </subcellularLocation>
</comment>
<reference evidence="8" key="1">
    <citation type="submission" date="2016-12" db="EMBL/GenBank/DDBJ databases">
        <title>Draft genome sequence of Roseomonas mucosa strain AU37, isolated from a peripheral intravenous catheter.</title>
        <authorList>
            <person name="Choudhury M.A."/>
            <person name="Sidjabat H.E."/>
            <person name="Wailan A.M."/>
            <person name="Zhang L."/>
            <person name="Marsh N.M."/>
            <person name="Rickard C.M."/>
            <person name="Davies M."/>
            <person name="Mcmillan D.J."/>
        </authorList>
    </citation>
    <scope>NUCLEOTIDE SEQUENCE [LARGE SCALE GENOMIC DNA]</scope>
    <source>
        <strain evidence="8">AU37</strain>
    </source>
</reference>
<evidence type="ECO:0000256" key="2">
    <source>
        <dbReference type="ARBA" id="ARBA00008806"/>
    </source>
</evidence>
<keyword evidence="5 7" id="KW-1133">Transmembrane helix</keyword>
<dbReference type="InterPro" id="IPR051539">
    <property type="entry name" value="T4SS-coupling_protein"/>
</dbReference>
<organism evidence="8 9">
    <name type="scientific">Roseomonas mucosa</name>
    <dbReference type="NCBI Taxonomy" id="207340"/>
    <lineage>
        <taxon>Bacteria</taxon>
        <taxon>Pseudomonadati</taxon>
        <taxon>Pseudomonadota</taxon>
        <taxon>Alphaproteobacteria</taxon>
        <taxon>Acetobacterales</taxon>
        <taxon>Roseomonadaceae</taxon>
        <taxon>Roseomonas</taxon>
    </lineage>
</organism>
<dbReference type="GO" id="GO:0005886">
    <property type="term" value="C:plasma membrane"/>
    <property type="evidence" value="ECO:0007669"/>
    <property type="project" value="UniProtKB-SubCell"/>
</dbReference>
<evidence type="ECO:0008006" key="10">
    <source>
        <dbReference type="Google" id="ProtNLM"/>
    </source>
</evidence>
<evidence type="ECO:0000256" key="5">
    <source>
        <dbReference type="ARBA" id="ARBA00022989"/>
    </source>
</evidence>
<dbReference type="Pfam" id="PF02534">
    <property type="entry name" value="T4SS-DNA_transf"/>
    <property type="match status" value="1"/>
</dbReference>
<gene>
    <name evidence="8" type="ORF">APZ41_018715</name>
</gene>
<protein>
    <recommendedName>
        <fullName evidence="10">Conjugal transfer protein traG</fullName>
    </recommendedName>
</protein>
<evidence type="ECO:0000256" key="4">
    <source>
        <dbReference type="ARBA" id="ARBA00022692"/>
    </source>
</evidence>
<dbReference type="SUPFAM" id="SSF52540">
    <property type="entry name" value="P-loop containing nucleoside triphosphate hydrolases"/>
    <property type="match status" value="1"/>
</dbReference>
<feature type="transmembrane region" description="Helical" evidence="7">
    <location>
        <begin position="18"/>
        <end position="37"/>
    </location>
</feature>
<evidence type="ECO:0000313" key="9">
    <source>
        <dbReference type="Proteomes" id="UP000054844"/>
    </source>
</evidence>
<dbReference type="PANTHER" id="PTHR37937">
    <property type="entry name" value="CONJUGATIVE TRANSFER: DNA TRANSPORT"/>
    <property type="match status" value="1"/>
</dbReference>
<name>A0A1S8D0X4_9PROT</name>
<dbReference type="RefSeq" id="WP_058390297.1">
    <property type="nucleotide sequence ID" value="NZ_LLWF02000100.1"/>
</dbReference>
<dbReference type="Gene3D" id="3.40.50.300">
    <property type="entry name" value="P-loop containing nucleotide triphosphate hydrolases"/>
    <property type="match status" value="1"/>
</dbReference>
<keyword evidence="9" id="KW-1185">Reference proteome</keyword>
<evidence type="ECO:0000256" key="7">
    <source>
        <dbReference type="SAM" id="Phobius"/>
    </source>
</evidence>